<evidence type="ECO:0000259" key="19">
    <source>
        <dbReference type="PROSITE" id="PS50215"/>
    </source>
</evidence>
<reference evidence="21" key="1">
    <citation type="submission" date="2025-08" db="UniProtKB">
        <authorList>
            <consortium name="Ensembl"/>
        </authorList>
    </citation>
    <scope>IDENTIFICATION</scope>
</reference>
<reference evidence="21" key="2">
    <citation type="submission" date="2025-09" db="UniProtKB">
        <authorList>
            <consortium name="Ensembl"/>
        </authorList>
    </citation>
    <scope>IDENTIFICATION</scope>
</reference>
<dbReference type="SUPFAM" id="SSF55486">
    <property type="entry name" value="Metalloproteases ('zincins'), catalytic domain"/>
    <property type="match status" value="1"/>
</dbReference>
<keyword evidence="11" id="KW-0865">Zymogen</keyword>
<keyword evidence="3" id="KW-0272">Extracellular matrix</keyword>
<keyword evidence="7" id="KW-0677">Repeat</keyword>
<dbReference type="GO" id="GO:0004222">
    <property type="term" value="F:metalloendopeptidase activity"/>
    <property type="evidence" value="ECO:0007669"/>
    <property type="project" value="InterPro"/>
</dbReference>
<dbReference type="FunFam" id="3.40.1620.60:FF:000001">
    <property type="entry name" value="A disintegrin and metalloproteinase with thrombospondin motifs 3"/>
    <property type="match status" value="1"/>
</dbReference>
<keyword evidence="2" id="KW-0964">Secreted</keyword>
<evidence type="ECO:0000313" key="21">
    <source>
        <dbReference type="Ensembl" id="ENSMCSP00000017615.1"/>
    </source>
</evidence>
<keyword evidence="12 16" id="KW-1015">Disulfide bond</keyword>
<feature type="binding site" evidence="15">
    <location>
        <position position="445"/>
    </location>
    <ligand>
        <name>Ca(2+)</name>
        <dbReference type="ChEBI" id="CHEBI:29108"/>
        <label>2</label>
    </ligand>
</feature>
<dbReference type="InterPro" id="IPR001590">
    <property type="entry name" value="Peptidase_M12B"/>
</dbReference>
<evidence type="ECO:0000256" key="13">
    <source>
        <dbReference type="ARBA" id="ARBA00023180"/>
    </source>
</evidence>
<evidence type="ECO:0000256" key="12">
    <source>
        <dbReference type="ARBA" id="ARBA00023157"/>
    </source>
</evidence>
<feature type="disulfide bond" evidence="16">
    <location>
        <begin position="469"/>
        <end position="494"/>
    </location>
</feature>
<keyword evidence="8" id="KW-0378">Hydrolase</keyword>
<feature type="disulfide bond" evidence="16">
    <location>
        <begin position="516"/>
        <end position="527"/>
    </location>
</feature>
<dbReference type="InterPro" id="IPR036383">
    <property type="entry name" value="TSP1_rpt_sf"/>
</dbReference>
<dbReference type="InterPro" id="IPR024079">
    <property type="entry name" value="MetalloPept_cat_dom_sf"/>
</dbReference>
<accession>A0A8C5U9W3</accession>
<evidence type="ECO:0000313" key="22">
    <source>
        <dbReference type="Proteomes" id="UP000694560"/>
    </source>
</evidence>
<feature type="compositionally biased region" description="Pro residues" evidence="18">
    <location>
        <begin position="1051"/>
        <end position="1060"/>
    </location>
</feature>
<protein>
    <submittedName>
        <fullName evidence="21">ADAM metallopeptidase with thrombospondin type 1 motif 14</fullName>
    </submittedName>
</protein>
<evidence type="ECO:0000256" key="7">
    <source>
        <dbReference type="ARBA" id="ARBA00022737"/>
    </source>
</evidence>
<feature type="disulfide bond" evidence="16">
    <location>
        <begin position="320"/>
        <end position="369"/>
    </location>
</feature>
<dbReference type="FunFam" id="2.20.100.10:FF:000006">
    <property type="entry name" value="A disintegrin and metalloproteinase with thrombospondin motifs 1"/>
    <property type="match status" value="1"/>
</dbReference>
<evidence type="ECO:0000256" key="4">
    <source>
        <dbReference type="ARBA" id="ARBA00022670"/>
    </source>
</evidence>
<proteinExistence type="predicted"/>
<sequence length="1113" mass="123934">MDYLRLVLSCLVPLHGSPGWLGRRHRGARAGCSVPTAPSLGAVSAELLLSGKLSEYGVIVPFSTDCRGRFLSHVVSGEAAAGLGRAGCPRDPPAEPLQRRLLYFNVTVFGKELHLRLRPNRRLVPPGAVAEWQEDFEVLFREPLQQRCLFTGDISGMPGAAVAISNCDGLAGLIRTDSNEFFIEPLERGQQDTEEHGRAHVVYRRSAIRQDKDFSFREPSYLMAERLMGDAERKRRHARKDDYNIEVLLAVDDSVVRFHGKEHVQNYVLTLMNIVDEIYHDESLGVHINIVLVRMIMVGYRQSVSLIERGNPSRSLEQVCRWAHSQQRSDPEHAEYHDHAVFLTRQDFGPAGMQGYAPVTGMCHPLRSCTLNHEDGFSSAFVVAHETGHVLGMEHDGQGNRCADETSMGSIMAPLVQAAFHRYHWSRCSKQELNRYIHSYDCLLDDPFEHPWPTLPELPGINYSMDEQCRFDFGVGYKTCTAFRTFDPCKQLWCSHPDNPYFCKTKKGPPLDGTECSPGKWCFKGHCIWKTSEQPYSQDGSWSSWSKFGSCSRTCGGGVRSRSRSCDNPPPAYGGRQCPGATYEYQVCNAEECPGPYQDFRAQQCSKRNSYYTHQNSKHSWLPYEHHDDAQKCELICQSEGTGDVVFMNQVVHDGTRCSYRDPYSVCVRGECVHVGCDKEVGSLKQDDKCGVCGGDNSHCRTVKGTLAKTPKQPGVLKMFEIPAGARHLQIEEMEPASHSIAVKNQATGNFILNAKGKAAKSQVFIEMGLEWEYSVEQGKESLKTSGPLHEVVPQEVEARSSLMYRYIIHEDLLPMIGNNNVLLEEMDSYEWALKSWSQCSKACGGGIQYTKYGCRRKSDNRMVHRNFCDNGKKPKPIRRRCNLQECSQPMWVAEEWGACSRSCGKLGVQARGVQCVQRLQDGTNRTLHTKNCPGQRPETRRPCGRLPCPAQWRTGAWSECSATCGEGVQQRQVVCRTGSLMPPFSVLLCPPPGEPCLGDKSIFCQMEVLARYCSIPGYNKLCCESCGKKSSSTTDSPAATGIPPGTTAPSPAPLSPMPNLPRITSLTPAPLHQVLGGTNSFQGVNGKPGADFRVTRREERQRVICSSLLGGG</sequence>
<evidence type="ECO:0000256" key="16">
    <source>
        <dbReference type="PIRSR" id="PIRSR613273-3"/>
    </source>
</evidence>
<dbReference type="GO" id="GO:0030198">
    <property type="term" value="P:extracellular matrix organization"/>
    <property type="evidence" value="ECO:0007669"/>
    <property type="project" value="InterPro"/>
</dbReference>
<dbReference type="SUPFAM" id="SSF82895">
    <property type="entry name" value="TSP-1 type 1 repeat"/>
    <property type="match status" value="4"/>
</dbReference>
<keyword evidence="15" id="KW-0106">Calcium</keyword>
<feature type="binding site" evidence="15">
    <location>
        <position position="445"/>
    </location>
    <ligand>
        <name>Ca(2+)</name>
        <dbReference type="ChEBI" id="CHEBI:29108"/>
        <label>1</label>
    </ligand>
</feature>
<dbReference type="CDD" id="cd04273">
    <property type="entry name" value="ZnMc_ADAMTS_like"/>
    <property type="match status" value="1"/>
</dbReference>
<dbReference type="InterPro" id="IPR010294">
    <property type="entry name" value="ADAMTS_spacer1"/>
</dbReference>
<comment type="caution">
    <text evidence="17">Lacks conserved residue(s) required for the propagation of feature annotation.</text>
</comment>
<keyword evidence="5 15" id="KW-0479">Metal-binding</keyword>
<evidence type="ECO:0000256" key="1">
    <source>
        <dbReference type="ARBA" id="ARBA00004498"/>
    </source>
</evidence>
<dbReference type="PROSITE" id="PS50900">
    <property type="entry name" value="PLAC"/>
    <property type="match status" value="1"/>
</dbReference>
<feature type="active site" evidence="14 17">
    <location>
        <position position="386"/>
    </location>
</feature>
<dbReference type="GO" id="GO:0031012">
    <property type="term" value="C:extracellular matrix"/>
    <property type="evidence" value="ECO:0007669"/>
    <property type="project" value="TreeGrafter"/>
</dbReference>
<dbReference type="InterPro" id="IPR013273">
    <property type="entry name" value="ADAMTS/ADAMTS-like"/>
</dbReference>
<feature type="disulfide bond" evidence="16">
    <location>
        <begin position="480"/>
        <end position="503"/>
    </location>
</feature>
<dbReference type="GO" id="GO:0046872">
    <property type="term" value="F:metal ion binding"/>
    <property type="evidence" value="ECO:0007669"/>
    <property type="project" value="UniProtKB-KW"/>
</dbReference>
<keyword evidence="10" id="KW-0482">Metalloprotease</keyword>
<evidence type="ECO:0000256" key="3">
    <source>
        <dbReference type="ARBA" id="ARBA00022530"/>
    </source>
</evidence>
<dbReference type="Pfam" id="PF00090">
    <property type="entry name" value="TSP_1"/>
    <property type="match status" value="1"/>
</dbReference>
<dbReference type="Gene3D" id="2.60.120.830">
    <property type="match status" value="1"/>
</dbReference>
<dbReference type="Pfam" id="PF19236">
    <property type="entry name" value="ADAMTS_CR_3"/>
    <property type="match status" value="1"/>
</dbReference>
<comment type="cofactor">
    <cofactor evidence="15">
        <name>Zn(2+)</name>
        <dbReference type="ChEBI" id="CHEBI:29105"/>
    </cofactor>
    <text evidence="15">Binds 1 zinc ion per subunit.</text>
</comment>
<keyword evidence="22" id="KW-1185">Reference proteome</keyword>
<dbReference type="Pfam" id="PF01562">
    <property type="entry name" value="Pep_M12B_propep"/>
    <property type="match status" value="1"/>
</dbReference>
<dbReference type="Ensembl" id="ENSMCST00000018064.1">
    <property type="protein sequence ID" value="ENSMCSP00000017615.1"/>
    <property type="gene ID" value="ENSMCSG00000012177.1"/>
</dbReference>
<keyword evidence="4" id="KW-0645">Protease</keyword>
<dbReference type="PROSITE" id="PS50092">
    <property type="entry name" value="TSP1"/>
    <property type="match status" value="4"/>
</dbReference>
<dbReference type="FunFam" id="2.60.120.830:FF:000001">
    <property type="entry name" value="A disintegrin and metalloproteinase with thrombospondin motifs 1"/>
    <property type="match status" value="1"/>
</dbReference>
<dbReference type="GO" id="GO:0006508">
    <property type="term" value="P:proteolysis"/>
    <property type="evidence" value="ECO:0007669"/>
    <property type="project" value="UniProtKB-KW"/>
</dbReference>
<evidence type="ECO:0000256" key="11">
    <source>
        <dbReference type="ARBA" id="ARBA00023145"/>
    </source>
</evidence>
<dbReference type="PANTHER" id="PTHR13723">
    <property type="entry name" value="ADAMTS A DISINTEGRIN AND METALLOPROTEASE WITH THROMBOSPONDIN MOTIFS PROTEASE"/>
    <property type="match status" value="1"/>
</dbReference>
<evidence type="ECO:0000256" key="18">
    <source>
        <dbReference type="SAM" id="MobiDB-lite"/>
    </source>
</evidence>
<feature type="binding site" evidence="15 17">
    <location>
        <position position="385"/>
    </location>
    <ligand>
        <name>Zn(2+)</name>
        <dbReference type="ChEBI" id="CHEBI:29105"/>
        <note>catalytic</note>
    </ligand>
</feature>
<feature type="binding site" evidence="15">
    <location>
        <position position="338"/>
    </location>
    <ligand>
        <name>Ca(2+)</name>
        <dbReference type="ChEBI" id="CHEBI:29108"/>
        <label>1</label>
    </ligand>
</feature>
<keyword evidence="9 15" id="KW-0862">Zinc</keyword>
<dbReference type="Pfam" id="PF01421">
    <property type="entry name" value="Reprolysin"/>
    <property type="match status" value="1"/>
</dbReference>
<evidence type="ECO:0000256" key="5">
    <source>
        <dbReference type="ARBA" id="ARBA00022723"/>
    </source>
</evidence>
<feature type="binding site" evidence="15">
    <location>
        <position position="246"/>
    </location>
    <ligand>
        <name>Ca(2+)</name>
        <dbReference type="ChEBI" id="CHEBI:29108"/>
        <label>2</label>
    </ligand>
</feature>
<feature type="disulfide bond" evidence="16">
    <location>
        <begin position="489"/>
        <end position="522"/>
    </location>
</feature>
<dbReference type="Pfam" id="PF19030">
    <property type="entry name" value="TSP1_ADAMTS"/>
    <property type="match status" value="3"/>
</dbReference>
<dbReference type="InterPro" id="IPR002870">
    <property type="entry name" value="Peptidase_M12B_N"/>
</dbReference>
<dbReference type="PANTHER" id="PTHR13723:SF24">
    <property type="entry name" value="A DISINTEGRIN AND METALLOPROTEINASE WITH THROMBOSPONDIN MOTIFS 14"/>
    <property type="match status" value="1"/>
</dbReference>
<dbReference type="InterPro" id="IPR010909">
    <property type="entry name" value="PLAC"/>
</dbReference>
<feature type="binding site" evidence="15">
    <location>
        <position position="246"/>
    </location>
    <ligand>
        <name>Ca(2+)</name>
        <dbReference type="ChEBI" id="CHEBI:29108"/>
        <label>1</label>
    </ligand>
</feature>
<comment type="subcellular location">
    <subcellularLocation>
        <location evidence="1">Secreted</location>
        <location evidence="1">Extracellular space</location>
        <location evidence="1">Extracellular matrix</location>
    </subcellularLocation>
</comment>
<dbReference type="FunFam" id="3.40.390.10:FF:000008">
    <property type="entry name" value="A disintegrin and metalloproteinase with thrombospondin motifs 3"/>
    <property type="match status" value="1"/>
</dbReference>
<dbReference type="Gene3D" id="3.40.390.10">
    <property type="entry name" value="Collagenase (Catalytic Domain)"/>
    <property type="match status" value="1"/>
</dbReference>
<feature type="region of interest" description="Disordered" evidence="18">
    <location>
        <begin position="1034"/>
        <end position="1066"/>
    </location>
</feature>
<dbReference type="Gene3D" id="3.40.1620.60">
    <property type="match status" value="1"/>
</dbReference>
<evidence type="ECO:0000256" key="6">
    <source>
        <dbReference type="ARBA" id="ARBA00022729"/>
    </source>
</evidence>
<feature type="domain" description="PLAC" evidence="20">
    <location>
        <begin position="993"/>
        <end position="1031"/>
    </location>
</feature>
<evidence type="ECO:0000256" key="15">
    <source>
        <dbReference type="PIRSR" id="PIRSR613273-2"/>
    </source>
</evidence>
<evidence type="ECO:0000259" key="20">
    <source>
        <dbReference type="PROSITE" id="PS50900"/>
    </source>
</evidence>
<dbReference type="SMART" id="SM00209">
    <property type="entry name" value="TSP1"/>
    <property type="match status" value="4"/>
</dbReference>
<feature type="binding site" evidence="15 17">
    <location>
        <position position="389"/>
    </location>
    <ligand>
        <name>Zn(2+)</name>
        <dbReference type="ChEBI" id="CHEBI:29105"/>
        <note>catalytic</note>
    </ligand>
</feature>
<dbReference type="AlphaFoldDB" id="A0A8C5U9W3"/>
<dbReference type="InterPro" id="IPR045371">
    <property type="entry name" value="ADAMTS_CR_3"/>
</dbReference>
<dbReference type="InterPro" id="IPR041645">
    <property type="entry name" value="ADAMTS_CR_2"/>
</dbReference>
<feature type="disulfide bond" evidence="16">
    <location>
        <begin position="551"/>
        <end position="588"/>
    </location>
</feature>
<feature type="domain" description="Peptidase M12B" evidence="19">
    <location>
        <begin position="243"/>
        <end position="447"/>
    </location>
</feature>
<dbReference type="Gene3D" id="2.20.100.10">
    <property type="entry name" value="Thrombospondin type-1 (TSP1) repeat"/>
    <property type="match status" value="4"/>
</dbReference>
<dbReference type="PRINTS" id="PR01857">
    <property type="entry name" value="ADAMTSFAMILY"/>
</dbReference>
<dbReference type="Proteomes" id="UP000694560">
    <property type="component" value="Unplaced"/>
</dbReference>
<feature type="disulfide bond" evidence="16">
    <location>
        <begin position="555"/>
        <end position="593"/>
    </location>
</feature>
<dbReference type="PROSITE" id="PS50215">
    <property type="entry name" value="ADAM_MEPRO"/>
    <property type="match status" value="1"/>
</dbReference>
<dbReference type="InterPro" id="IPR050439">
    <property type="entry name" value="ADAMTS_ADAMTS-like"/>
</dbReference>
<feature type="disulfide bond" evidence="16">
    <location>
        <begin position="363"/>
        <end position="442"/>
    </location>
</feature>
<evidence type="ECO:0000256" key="2">
    <source>
        <dbReference type="ARBA" id="ARBA00022525"/>
    </source>
</evidence>
<organism evidence="21 22">
    <name type="scientific">Malurus cyaneus samueli</name>
    <dbReference type="NCBI Taxonomy" id="2593467"/>
    <lineage>
        <taxon>Eukaryota</taxon>
        <taxon>Metazoa</taxon>
        <taxon>Chordata</taxon>
        <taxon>Craniata</taxon>
        <taxon>Vertebrata</taxon>
        <taxon>Euteleostomi</taxon>
        <taxon>Archelosauria</taxon>
        <taxon>Archosauria</taxon>
        <taxon>Dinosauria</taxon>
        <taxon>Saurischia</taxon>
        <taxon>Theropoda</taxon>
        <taxon>Coelurosauria</taxon>
        <taxon>Aves</taxon>
        <taxon>Neognathae</taxon>
        <taxon>Neoaves</taxon>
        <taxon>Telluraves</taxon>
        <taxon>Australaves</taxon>
        <taxon>Passeriformes</taxon>
        <taxon>Meliphagoidea</taxon>
        <taxon>Maluridae</taxon>
        <taxon>Malurus</taxon>
    </lineage>
</organism>
<dbReference type="Pfam" id="PF17771">
    <property type="entry name" value="ADAMTS_CR_2"/>
    <property type="match status" value="1"/>
</dbReference>
<keyword evidence="6" id="KW-0732">Signal</keyword>
<feature type="disulfide bond" evidence="16">
    <location>
        <begin position="566"/>
        <end position="578"/>
    </location>
</feature>
<feature type="binding site" evidence="15 17">
    <location>
        <position position="395"/>
    </location>
    <ligand>
        <name>Zn(2+)</name>
        <dbReference type="ChEBI" id="CHEBI:29105"/>
        <note>catalytic</note>
    </ligand>
</feature>
<evidence type="ECO:0000256" key="8">
    <source>
        <dbReference type="ARBA" id="ARBA00022801"/>
    </source>
</evidence>
<dbReference type="InterPro" id="IPR000884">
    <property type="entry name" value="TSP1_rpt"/>
</dbReference>
<evidence type="ECO:0000256" key="9">
    <source>
        <dbReference type="ARBA" id="ARBA00022833"/>
    </source>
</evidence>
<feature type="binding site" evidence="15">
    <location>
        <position position="442"/>
    </location>
    <ligand>
        <name>Ca(2+)</name>
        <dbReference type="ChEBI" id="CHEBI:29108"/>
        <label>1</label>
    </ligand>
</feature>
<evidence type="ECO:0000256" key="14">
    <source>
        <dbReference type="PIRSR" id="PIRSR613273-1"/>
    </source>
</evidence>
<name>A0A8C5U9W3_9PASS</name>
<dbReference type="Pfam" id="PF05986">
    <property type="entry name" value="ADAMTS_spacer1"/>
    <property type="match status" value="1"/>
</dbReference>
<evidence type="ECO:0000256" key="10">
    <source>
        <dbReference type="ARBA" id="ARBA00023049"/>
    </source>
</evidence>
<feature type="disulfide bond" evidence="16">
    <location>
        <begin position="402"/>
        <end position="428"/>
    </location>
</feature>
<evidence type="ECO:0000256" key="17">
    <source>
        <dbReference type="PROSITE-ProRule" id="PRU00276"/>
    </source>
</evidence>
<keyword evidence="13" id="KW-0325">Glycoprotein</keyword>